<comment type="catalytic activity">
    <reaction evidence="1 4">
        <text>a uridine in RNA = a pseudouridine in RNA</text>
        <dbReference type="Rhea" id="RHEA:48348"/>
        <dbReference type="Rhea" id="RHEA-COMP:12068"/>
        <dbReference type="Rhea" id="RHEA-COMP:12069"/>
        <dbReference type="ChEBI" id="CHEBI:65314"/>
        <dbReference type="ChEBI" id="CHEBI:65315"/>
    </reaction>
</comment>
<dbReference type="AlphaFoldDB" id="A0A8J6HZ72"/>
<dbReference type="InterPro" id="IPR006145">
    <property type="entry name" value="PsdUridine_synth_RsuA/RluA"/>
</dbReference>
<feature type="active site" evidence="3">
    <location>
        <position position="131"/>
    </location>
</feature>
<dbReference type="GO" id="GO:0140098">
    <property type="term" value="F:catalytic activity, acting on RNA"/>
    <property type="evidence" value="ECO:0007669"/>
    <property type="project" value="UniProtKB-ARBA"/>
</dbReference>
<name>A0A8J6HZ72_9FIRM</name>
<evidence type="ECO:0000259" key="5">
    <source>
        <dbReference type="Pfam" id="PF00849"/>
    </source>
</evidence>
<dbReference type="GO" id="GO:0003723">
    <property type="term" value="F:RNA binding"/>
    <property type="evidence" value="ECO:0007669"/>
    <property type="project" value="InterPro"/>
</dbReference>
<keyword evidence="7" id="KW-1185">Reference proteome</keyword>
<proteinExistence type="inferred from homology"/>
<keyword evidence="4" id="KW-0413">Isomerase</keyword>
<reference evidence="6" key="1">
    <citation type="submission" date="2020-06" db="EMBL/GenBank/DDBJ databases">
        <title>Novel chitinolytic bacterium.</title>
        <authorList>
            <person name="Ungkulpasvich U."/>
            <person name="Kosugi A."/>
            <person name="Uke A."/>
        </authorList>
    </citation>
    <scope>NUCLEOTIDE SEQUENCE</scope>
    <source>
        <strain evidence="6">UUS1-1</strain>
    </source>
</reference>
<evidence type="ECO:0000313" key="7">
    <source>
        <dbReference type="Proteomes" id="UP000657177"/>
    </source>
</evidence>
<dbReference type="GO" id="GO:0000455">
    <property type="term" value="P:enzyme-directed rRNA pseudouridine synthesis"/>
    <property type="evidence" value="ECO:0007669"/>
    <property type="project" value="TreeGrafter"/>
</dbReference>
<accession>A0A8J6HZ72</accession>
<evidence type="ECO:0000256" key="1">
    <source>
        <dbReference type="ARBA" id="ARBA00000073"/>
    </source>
</evidence>
<dbReference type="GO" id="GO:0009982">
    <property type="term" value="F:pseudouridine synthase activity"/>
    <property type="evidence" value="ECO:0007669"/>
    <property type="project" value="InterPro"/>
</dbReference>
<dbReference type="InterPro" id="IPR020103">
    <property type="entry name" value="PsdUridine_synth_cat_dom_sf"/>
</dbReference>
<comment type="function">
    <text evidence="4">Responsible for synthesis of pseudouridine from uracil.</text>
</comment>
<evidence type="ECO:0000313" key="6">
    <source>
        <dbReference type="EMBL" id="MBA2132358.1"/>
    </source>
</evidence>
<dbReference type="PANTHER" id="PTHR21600">
    <property type="entry name" value="MITOCHONDRIAL RNA PSEUDOURIDINE SYNTHASE"/>
    <property type="match status" value="1"/>
</dbReference>
<dbReference type="PROSITE" id="PS01129">
    <property type="entry name" value="PSI_RLU"/>
    <property type="match status" value="1"/>
</dbReference>
<dbReference type="NCBIfam" id="TIGR00005">
    <property type="entry name" value="rluA_subfam"/>
    <property type="match status" value="1"/>
</dbReference>
<evidence type="ECO:0000256" key="2">
    <source>
        <dbReference type="ARBA" id="ARBA00010876"/>
    </source>
</evidence>
<dbReference type="InterPro" id="IPR006224">
    <property type="entry name" value="PsdUridine_synth_RluA-like_CS"/>
</dbReference>
<dbReference type="EC" id="5.4.99.-" evidence="4"/>
<dbReference type="InterPro" id="IPR006225">
    <property type="entry name" value="PsdUridine_synth_RluC/D"/>
</dbReference>
<dbReference type="CDD" id="cd02869">
    <property type="entry name" value="PseudoU_synth_RluA_like"/>
    <property type="match status" value="1"/>
</dbReference>
<organism evidence="6 7">
    <name type="scientific">Capillibacterium thermochitinicola</name>
    <dbReference type="NCBI Taxonomy" id="2699427"/>
    <lineage>
        <taxon>Bacteria</taxon>
        <taxon>Bacillati</taxon>
        <taxon>Bacillota</taxon>
        <taxon>Capillibacterium</taxon>
    </lineage>
</organism>
<dbReference type="InterPro" id="IPR050188">
    <property type="entry name" value="RluA_PseudoU_synthase"/>
</dbReference>
<dbReference type="Proteomes" id="UP000657177">
    <property type="component" value="Unassembled WGS sequence"/>
</dbReference>
<dbReference type="Pfam" id="PF00849">
    <property type="entry name" value="PseudoU_synth_2"/>
    <property type="match status" value="1"/>
</dbReference>
<dbReference type="EMBL" id="JAAKDE010000003">
    <property type="protein sequence ID" value="MBA2132358.1"/>
    <property type="molecule type" value="Genomic_DNA"/>
</dbReference>
<evidence type="ECO:0000256" key="3">
    <source>
        <dbReference type="PIRSR" id="PIRSR606225-1"/>
    </source>
</evidence>
<comment type="caution">
    <text evidence="6">The sequence shown here is derived from an EMBL/GenBank/DDBJ whole genome shotgun (WGS) entry which is preliminary data.</text>
</comment>
<evidence type="ECO:0000256" key="4">
    <source>
        <dbReference type="RuleBase" id="RU362028"/>
    </source>
</evidence>
<comment type="similarity">
    <text evidence="2 4">Belongs to the pseudouridine synthase RluA family.</text>
</comment>
<dbReference type="SUPFAM" id="SSF55120">
    <property type="entry name" value="Pseudouridine synthase"/>
    <property type="match status" value="1"/>
</dbReference>
<feature type="domain" description="Pseudouridine synthase RsuA/RluA-like" evidence="5">
    <location>
        <begin position="84"/>
        <end position="234"/>
    </location>
</feature>
<gene>
    <name evidence="6" type="ORF">G5B42_02185</name>
</gene>
<dbReference type="Gene3D" id="3.30.2350.10">
    <property type="entry name" value="Pseudouridine synthase"/>
    <property type="match status" value="1"/>
</dbReference>
<protein>
    <recommendedName>
        <fullName evidence="4">Pseudouridine synthase</fullName>
        <ecNumber evidence="4">5.4.99.-</ecNumber>
    </recommendedName>
</protein>
<dbReference type="PANTHER" id="PTHR21600:SF87">
    <property type="entry name" value="RNA PSEUDOURIDYLATE SYNTHASE DOMAIN-CONTAINING PROTEIN 1"/>
    <property type="match status" value="1"/>
</dbReference>
<sequence length="303" mass="34024">MQIRILPAWRGRTIESILRQEFSFSRRQIIALKKCNGLILNGVPVYAKTRLRGGENLLVRFPPPPPQKLMPEKIDVEITYEDPDLIVVNKPAGMLVHPVRFHRSGTLANALTYHWQKTGSAAAFHAVHRLDQSTSGLLLIAKNPWSHQQLSLQLQNNSINRLYLAVTAGFLPATHGLITAPIKKGATGIKRYIAPDGQPACTRFRTLKQSEQAALHLVKLITGRTHQIRVHFAHMGAPLWGDALYGHPDPHFSRPALHAVSLSFIHPRHQRRVKFRAPLPPDLKTLTHHLGLIPSEDRVTCTF</sequence>